<dbReference type="AlphaFoldDB" id="A0A0B1S0G1"/>
<dbReference type="Proteomes" id="UP000053660">
    <property type="component" value="Unassembled WGS sequence"/>
</dbReference>
<keyword evidence="1" id="KW-0689">Ribosomal protein</keyword>
<protein>
    <submittedName>
        <fullName evidence="1">50S ribosomal protein L22 domain protein</fullName>
    </submittedName>
</protein>
<feature type="non-terminal residue" evidence="1">
    <location>
        <position position="100"/>
    </location>
</feature>
<dbReference type="GO" id="GO:0005840">
    <property type="term" value="C:ribosome"/>
    <property type="evidence" value="ECO:0007669"/>
    <property type="project" value="UniProtKB-KW"/>
</dbReference>
<reference evidence="1 2" key="1">
    <citation type="submission" date="2014-03" db="EMBL/GenBank/DDBJ databases">
        <title>Draft genome of the hookworm Oesophagostomum dentatum.</title>
        <authorList>
            <person name="Mitreva M."/>
        </authorList>
    </citation>
    <scope>NUCLEOTIDE SEQUENCE [LARGE SCALE GENOMIC DNA]</scope>
    <source>
        <strain evidence="1 2">OD-Hann</strain>
    </source>
</reference>
<accession>A0A0B1S0G1</accession>
<gene>
    <name evidence="1" type="ORF">OESDEN_22984</name>
</gene>
<proteinExistence type="predicted"/>
<keyword evidence="1" id="KW-0687">Ribonucleoprotein</keyword>
<name>A0A0B1S0G1_OESDE</name>
<keyword evidence="2" id="KW-1185">Reference proteome</keyword>
<sequence>MEQTANSLLQKDSNNFAAEQISELLQSGAIAESEKSETVRINPLSVAKVIPRNLTKKCRVMVTEVAQRMASGCRQAFRWPMIEEERRETECWFGILRGSK</sequence>
<evidence type="ECO:0000313" key="1">
    <source>
        <dbReference type="EMBL" id="KHJ77396.1"/>
    </source>
</evidence>
<organism evidence="1 2">
    <name type="scientific">Oesophagostomum dentatum</name>
    <name type="common">Nodular worm</name>
    <dbReference type="NCBI Taxonomy" id="61180"/>
    <lineage>
        <taxon>Eukaryota</taxon>
        <taxon>Metazoa</taxon>
        <taxon>Ecdysozoa</taxon>
        <taxon>Nematoda</taxon>
        <taxon>Chromadorea</taxon>
        <taxon>Rhabditida</taxon>
        <taxon>Rhabditina</taxon>
        <taxon>Rhabditomorpha</taxon>
        <taxon>Strongyloidea</taxon>
        <taxon>Strongylidae</taxon>
        <taxon>Oesophagostomum</taxon>
    </lineage>
</organism>
<dbReference type="EMBL" id="KN610804">
    <property type="protein sequence ID" value="KHJ77396.1"/>
    <property type="molecule type" value="Genomic_DNA"/>
</dbReference>
<evidence type="ECO:0000313" key="2">
    <source>
        <dbReference type="Proteomes" id="UP000053660"/>
    </source>
</evidence>